<evidence type="ECO:0000256" key="5">
    <source>
        <dbReference type="ARBA" id="ARBA00022777"/>
    </source>
</evidence>
<comment type="caution">
    <text evidence="8">The sequence shown here is derived from an EMBL/GenBank/DDBJ whole genome shotgun (WGS) entry which is preliminary data.</text>
</comment>
<dbReference type="GO" id="GO:0005524">
    <property type="term" value="F:ATP binding"/>
    <property type="evidence" value="ECO:0007669"/>
    <property type="project" value="UniProtKB-KW"/>
</dbReference>
<keyword evidence="5 8" id="KW-0418">Kinase</keyword>
<dbReference type="Proteomes" id="UP000027178">
    <property type="component" value="Unassembled WGS sequence"/>
</dbReference>
<keyword evidence="9" id="KW-1185">Reference proteome</keyword>
<evidence type="ECO:0000313" key="9">
    <source>
        <dbReference type="Proteomes" id="UP000027178"/>
    </source>
</evidence>
<feature type="domain" description="Protein kinase" evidence="7">
    <location>
        <begin position="1"/>
        <end position="245"/>
    </location>
</feature>
<dbReference type="CDD" id="cd14014">
    <property type="entry name" value="STKc_PknB_like"/>
    <property type="match status" value="1"/>
</dbReference>
<evidence type="ECO:0000256" key="3">
    <source>
        <dbReference type="ARBA" id="ARBA00022679"/>
    </source>
</evidence>
<dbReference type="PATRIC" id="fig|1348663.4.peg.3201"/>
<dbReference type="SMART" id="SM00220">
    <property type="entry name" value="S_TKc"/>
    <property type="match status" value="1"/>
</dbReference>
<gene>
    <name evidence="8" type="ORF">KCH_33280</name>
</gene>
<evidence type="ECO:0000259" key="7">
    <source>
        <dbReference type="PROSITE" id="PS50011"/>
    </source>
</evidence>
<dbReference type="GO" id="GO:0004674">
    <property type="term" value="F:protein serine/threonine kinase activity"/>
    <property type="evidence" value="ECO:0007669"/>
    <property type="project" value="UniProtKB-KW"/>
</dbReference>
<dbReference type="EMBL" id="JNBY01000089">
    <property type="protein sequence ID" value="KDN84801.1"/>
    <property type="molecule type" value="Genomic_DNA"/>
</dbReference>
<dbReference type="InterPro" id="IPR008271">
    <property type="entry name" value="Ser/Thr_kinase_AS"/>
</dbReference>
<dbReference type="PROSITE" id="PS50011">
    <property type="entry name" value="PROTEIN_KINASE_DOM"/>
    <property type="match status" value="1"/>
</dbReference>
<evidence type="ECO:0000256" key="2">
    <source>
        <dbReference type="ARBA" id="ARBA00022527"/>
    </source>
</evidence>
<dbReference type="Pfam" id="PF00069">
    <property type="entry name" value="Pkinase"/>
    <property type="match status" value="1"/>
</dbReference>
<keyword evidence="4" id="KW-0547">Nucleotide-binding</keyword>
<dbReference type="Gene3D" id="1.10.510.10">
    <property type="entry name" value="Transferase(Phosphotransferase) domain 1"/>
    <property type="match status" value="1"/>
</dbReference>
<reference evidence="8 9" key="1">
    <citation type="submission" date="2014-05" db="EMBL/GenBank/DDBJ databases">
        <title>Draft Genome Sequence of Kitasatospora cheerisanensis KCTC 2395.</title>
        <authorList>
            <person name="Nam D.H."/>
        </authorList>
    </citation>
    <scope>NUCLEOTIDE SEQUENCE [LARGE SCALE GENOMIC DNA]</scope>
    <source>
        <strain evidence="8 9">KCTC 2395</strain>
    </source>
</reference>
<dbReference type="InterPro" id="IPR000719">
    <property type="entry name" value="Prot_kinase_dom"/>
</dbReference>
<dbReference type="SUPFAM" id="SSF56112">
    <property type="entry name" value="Protein kinase-like (PK-like)"/>
    <property type="match status" value="1"/>
</dbReference>
<evidence type="ECO:0000313" key="8">
    <source>
        <dbReference type="EMBL" id="KDN84801.1"/>
    </source>
</evidence>
<dbReference type="PANTHER" id="PTHR43289:SF6">
    <property type="entry name" value="SERINE_THREONINE-PROTEIN KINASE NEKL-3"/>
    <property type="match status" value="1"/>
</dbReference>
<protein>
    <recommendedName>
        <fullName evidence="1">non-specific serine/threonine protein kinase</fullName>
        <ecNumber evidence="1">2.7.11.1</ecNumber>
    </recommendedName>
</protein>
<sequence length="253" mass="26407">MVALKTLHAGTAHDEELNRRFANEARVLAQAPAAHTARVLDTGVADGVPFIAMELLDGRPLQALLRERGTLGDPAALRALAVALALALDALHARRLVHRDLKPSNIMMTSDGPKLLDFGISLMVDHTRLTRTGGMVGTPVFMAPEQLAEGPVGPAADVWAWACCLVGAAHGDSPFATANPYAVYHRIVHEEPDPAGLAAVRALDPALAEVVELALAKDLAVRPADGAALLALLTAAGGPADHQVARGWDALVG</sequence>
<accession>A0A066Z373</accession>
<organism evidence="8 9">
    <name type="scientific">Kitasatospora cheerisanensis KCTC 2395</name>
    <dbReference type="NCBI Taxonomy" id="1348663"/>
    <lineage>
        <taxon>Bacteria</taxon>
        <taxon>Bacillati</taxon>
        <taxon>Actinomycetota</taxon>
        <taxon>Actinomycetes</taxon>
        <taxon>Kitasatosporales</taxon>
        <taxon>Streptomycetaceae</taxon>
        <taxon>Kitasatospora</taxon>
    </lineage>
</organism>
<evidence type="ECO:0000256" key="1">
    <source>
        <dbReference type="ARBA" id="ARBA00012513"/>
    </source>
</evidence>
<keyword evidence="2 8" id="KW-0723">Serine/threonine-protein kinase</keyword>
<dbReference type="AlphaFoldDB" id="A0A066Z373"/>
<dbReference type="EC" id="2.7.11.1" evidence="1"/>
<name>A0A066Z373_9ACTN</name>
<dbReference type="InterPro" id="IPR011009">
    <property type="entry name" value="Kinase-like_dom_sf"/>
</dbReference>
<dbReference type="eggNOG" id="COG0515">
    <property type="taxonomic scope" value="Bacteria"/>
</dbReference>
<evidence type="ECO:0000256" key="4">
    <source>
        <dbReference type="ARBA" id="ARBA00022741"/>
    </source>
</evidence>
<dbReference type="PROSITE" id="PS00108">
    <property type="entry name" value="PROTEIN_KINASE_ST"/>
    <property type="match status" value="1"/>
</dbReference>
<dbReference type="HOGENOM" id="CLU_000288_63_44_11"/>
<evidence type="ECO:0000256" key="6">
    <source>
        <dbReference type="ARBA" id="ARBA00022840"/>
    </source>
</evidence>
<dbReference type="Gene3D" id="3.30.200.20">
    <property type="entry name" value="Phosphorylase Kinase, domain 1"/>
    <property type="match status" value="1"/>
</dbReference>
<proteinExistence type="predicted"/>
<dbReference type="PANTHER" id="PTHR43289">
    <property type="entry name" value="MITOGEN-ACTIVATED PROTEIN KINASE KINASE KINASE 20-RELATED"/>
    <property type="match status" value="1"/>
</dbReference>
<keyword evidence="6" id="KW-0067">ATP-binding</keyword>
<keyword evidence="3" id="KW-0808">Transferase</keyword>